<feature type="transmembrane region" description="Helical" evidence="8">
    <location>
        <begin position="58"/>
        <end position="84"/>
    </location>
</feature>
<feature type="transmembrane region" description="Helical" evidence="8">
    <location>
        <begin position="178"/>
        <end position="199"/>
    </location>
</feature>
<dbReference type="SUPFAM" id="SSF161098">
    <property type="entry name" value="MetI-like"/>
    <property type="match status" value="1"/>
</dbReference>
<dbReference type="PANTHER" id="PTHR43470:SF3">
    <property type="entry name" value="PHOSPHATE TRANSPORT SYSTEM PERMEASE PROTEIN PSTA-RELATED"/>
    <property type="match status" value="1"/>
</dbReference>
<comment type="similarity">
    <text evidence="2 8">Belongs to the binding-protein-dependent transport system permease family. CysTW subfamily.</text>
</comment>
<feature type="transmembrane region" description="Helical" evidence="8">
    <location>
        <begin position="96"/>
        <end position="120"/>
    </location>
</feature>
<evidence type="ECO:0000313" key="10">
    <source>
        <dbReference type="EMBL" id="MBO8433775.1"/>
    </source>
</evidence>
<keyword evidence="7 8" id="KW-0472">Membrane</keyword>
<reference evidence="10" key="1">
    <citation type="submission" date="2020-10" db="EMBL/GenBank/DDBJ databases">
        <authorList>
            <person name="Gilroy R."/>
        </authorList>
    </citation>
    <scope>NUCLEOTIDE SEQUENCE</scope>
    <source>
        <strain evidence="10">F6-4510</strain>
    </source>
</reference>
<name>A0A9D9H0B6_9FIRM</name>
<feature type="transmembrane region" description="Helical" evidence="8">
    <location>
        <begin position="12"/>
        <end position="32"/>
    </location>
</feature>
<reference evidence="10" key="2">
    <citation type="journal article" date="2021" name="PeerJ">
        <title>Extensive microbial diversity within the chicken gut microbiome revealed by metagenomics and culture.</title>
        <authorList>
            <person name="Gilroy R."/>
            <person name="Ravi A."/>
            <person name="Getino M."/>
            <person name="Pursley I."/>
            <person name="Horton D.L."/>
            <person name="Alikhan N.F."/>
            <person name="Baker D."/>
            <person name="Gharbi K."/>
            <person name="Hall N."/>
            <person name="Watson M."/>
            <person name="Adriaenssens E.M."/>
            <person name="Foster-Nyarko E."/>
            <person name="Jarju S."/>
            <person name="Secka A."/>
            <person name="Antonio M."/>
            <person name="Oren A."/>
            <person name="Chaudhuri R.R."/>
            <person name="La Ragione R."/>
            <person name="Hildebrand F."/>
            <person name="Pallen M.J."/>
        </authorList>
    </citation>
    <scope>NUCLEOTIDE SEQUENCE</scope>
    <source>
        <strain evidence="10">F6-4510</strain>
    </source>
</reference>
<dbReference type="Proteomes" id="UP000823611">
    <property type="component" value="Unassembled WGS sequence"/>
</dbReference>
<feature type="transmembrane region" description="Helical" evidence="8">
    <location>
        <begin position="243"/>
        <end position="265"/>
    </location>
</feature>
<dbReference type="InterPro" id="IPR035906">
    <property type="entry name" value="MetI-like_sf"/>
</dbReference>
<dbReference type="AlphaFoldDB" id="A0A9D9H0B6"/>
<evidence type="ECO:0000256" key="8">
    <source>
        <dbReference type="RuleBase" id="RU363043"/>
    </source>
</evidence>
<dbReference type="GO" id="GO:0035435">
    <property type="term" value="P:phosphate ion transmembrane transport"/>
    <property type="evidence" value="ECO:0007669"/>
    <property type="project" value="InterPro"/>
</dbReference>
<evidence type="ECO:0000256" key="4">
    <source>
        <dbReference type="ARBA" id="ARBA00022475"/>
    </source>
</evidence>
<proteinExistence type="inferred from homology"/>
<dbReference type="InterPro" id="IPR005672">
    <property type="entry name" value="Phosphate_PstA"/>
</dbReference>
<keyword evidence="4 8" id="KW-1003">Cell membrane</keyword>
<comment type="caution">
    <text evidence="10">The sequence shown here is derived from an EMBL/GenBank/DDBJ whole genome shotgun (WGS) entry which is preliminary data.</text>
</comment>
<evidence type="ECO:0000256" key="6">
    <source>
        <dbReference type="ARBA" id="ARBA00022989"/>
    </source>
</evidence>
<dbReference type="Pfam" id="PF00528">
    <property type="entry name" value="BPD_transp_1"/>
    <property type="match status" value="1"/>
</dbReference>
<comment type="subcellular location">
    <subcellularLocation>
        <location evidence="1 8">Cell membrane</location>
        <topology evidence="1 8">Multi-pass membrane protein</topology>
    </subcellularLocation>
</comment>
<dbReference type="InterPro" id="IPR000515">
    <property type="entry name" value="MetI-like"/>
</dbReference>
<dbReference type="Gene3D" id="1.10.3720.10">
    <property type="entry name" value="MetI-like"/>
    <property type="match status" value="1"/>
</dbReference>
<evidence type="ECO:0000256" key="2">
    <source>
        <dbReference type="ARBA" id="ARBA00007069"/>
    </source>
</evidence>
<dbReference type="GO" id="GO:0005315">
    <property type="term" value="F:phosphate transmembrane transporter activity"/>
    <property type="evidence" value="ECO:0007669"/>
    <property type="project" value="InterPro"/>
</dbReference>
<feature type="transmembrane region" description="Helical" evidence="8">
    <location>
        <begin position="126"/>
        <end position="146"/>
    </location>
</feature>
<evidence type="ECO:0000256" key="5">
    <source>
        <dbReference type="ARBA" id="ARBA00022692"/>
    </source>
</evidence>
<accession>A0A9D9H0B6</accession>
<protein>
    <recommendedName>
        <fullName evidence="8">Phosphate transport system permease protein PstA</fullName>
    </recommendedName>
</protein>
<sequence>MSKFRDNALKVLIGLSTIFTCGVLIWIIFYIVSKGIGGIDIEFLTTAPFKDEGGVFPMIISTIWIVIIALLISTPIGIGSAIYLNEYAKAGKLVNIVRFAIESLAGIPSIIYGLFGLIFFVTMLKFNYSILAGALTVSIMVLPVIIRTTEESLKTVPRSYREGSLALGASKIRTIVRIVLPSAIPGILSGVILSVGRIVGETACIYMTAGMVPKMPETIMNSGRTLSVHLYLLAKEGISFEKAYATATVLIVIVAVINLCANLVAKFLNRNAEVK</sequence>
<keyword evidence="6 8" id="KW-1133">Transmembrane helix</keyword>
<evidence type="ECO:0000259" key="9">
    <source>
        <dbReference type="PROSITE" id="PS50928"/>
    </source>
</evidence>
<dbReference type="EMBL" id="JADIMX010000010">
    <property type="protein sequence ID" value="MBO8433775.1"/>
    <property type="molecule type" value="Genomic_DNA"/>
</dbReference>
<feature type="domain" description="ABC transmembrane type-1" evidence="9">
    <location>
        <begin position="59"/>
        <end position="261"/>
    </location>
</feature>
<dbReference type="PROSITE" id="PS50928">
    <property type="entry name" value="ABC_TM1"/>
    <property type="match status" value="1"/>
</dbReference>
<dbReference type="CDD" id="cd06261">
    <property type="entry name" value="TM_PBP2"/>
    <property type="match status" value="1"/>
</dbReference>
<keyword evidence="3" id="KW-0813">Transport</keyword>
<keyword evidence="5 8" id="KW-0812">Transmembrane</keyword>
<organism evidence="10 11">
    <name type="scientific">Candidatus Fimicola merdigallinarum</name>
    <dbReference type="NCBI Taxonomy" id="2840819"/>
    <lineage>
        <taxon>Bacteria</taxon>
        <taxon>Bacillati</taxon>
        <taxon>Bacillota</taxon>
        <taxon>Clostridia</taxon>
        <taxon>Lachnospirales</taxon>
        <taxon>Lachnospiraceae</taxon>
        <taxon>Lachnospiraceae incertae sedis</taxon>
        <taxon>Candidatus Fimicola</taxon>
    </lineage>
</organism>
<dbReference type="PANTHER" id="PTHR43470">
    <property type="entry name" value="PHOSPHATE TRANSPORT SYSTEM PERMEASE PROTEIN PSTA-RELATED"/>
    <property type="match status" value="1"/>
</dbReference>
<evidence type="ECO:0000256" key="7">
    <source>
        <dbReference type="ARBA" id="ARBA00023136"/>
    </source>
</evidence>
<evidence type="ECO:0000256" key="3">
    <source>
        <dbReference type="ARBA" id="ARBA00022448"/>
    </source>
</evidence>
<dbReference type="NCBIfam" id="TIGR00974">
    <property type="entry name" value="3a0107s02c"/>
    <property type="match status" value="1"/>
</dbReference>
<gene>
    <name evidence="10" type="primary">pstA</name>
    <name evidence="10" type="ORF">IAC55_00450</name>
</gene>
<evidence type="ECO:0000256" key="1">
    <source>
        <dbReference type="ARBA" id="ARBA00004651"/>
    </source>
</evidence>
<dbReference type="GO" id="GO:0005886">
    <property type="term" value="C:plasma membrane"/>
    <property type="evidence" value="ECO:0007669"/>
    <property type="project" value="UniProtKB-SubCell"/>
</dbReference>
<evidence type="ECO:0000313" key="11">
    <source>
        <dbReference type="Proteomes" id="UP000823611"/>
    </source>
</evidence>